<dbReference type="InterPro" id="IPR039647">
    <property type="entry name" value="EF_hand_pair_protein_CML-like"/>
</dbReference>
<protein>
    <submittedName>
        <fullName evidence="6">Putative EF-hand domain pair protein</fullName>
    </submittedName>
</protein>
<dbReference type="CDD" id="cd00051">
    <property type="entry name" value="EFh"/>
    <property type="match status" value="2"/>
</dbReference>
<organism evidence="6 7">
    <name type="scientific">Rosa chinensis</name>
    <name type="common">China rose</name>
    <dbReference type="NCBI Taxonomy" id="74649"/>
    <lineage>
        <taxon>Eukaryota</taxon>
        <taxon>Viridiplantae</taxon>
        <taxon>Streptophyta</taxon>
        <taxon>Embryophyta</taxon>
        <taxon>Tracheophyta</taxon>
        <taxon>Spermatophyta</taxon>
        <taxon>Magnoliopsida</taxon>
        <taxon>eudicotyledons</taxon>
        <taxon>Gunneridae</taxon>
        <taxon>Pentapetalae</taxon>
        <taxon>rosids</taxon>
        <taxon>fabids</taxon>
        <taxon>Rosales</taxon>
        <taxon>Rosaceae</taxon>
        <taxon>Rosoideae</taxon>
        <taxon>Rosoideae incertae sedis</taxon>
        <taxon>Rosa</taxon>
    </lineage>
</organism>
<dbReference type="AlphaFoldDB" id="A0A2P6RGR3"/>
<dbReference type="PANTHER" id="PTHR10891">
    <property type="entry name" value="EF-HAND CALCIUM-BINDING DOMAIN CONTAINING PROTEIN"/>
    <property type="match status" value="1"/>
</dbReference>
<dbReference type="GO" id="GO:0005737">
    <property type="term" value="C:cytoplasm"/>
    <property type="evidence" value="ECO:0007669"/>
    <property type="project" value="UniProtKB-ARBA"/>
</dbReference>
<dbReference type="PROSITE" id="PS00018">
    <property type="entry name" value="EF_HAND_1"/>
    <property type="match status" value="3"/>
</dbReference>
<evidence type="ECO:0000313" key="7">
    <source>
        <dbReference type="Proteomes" id="UP000238479"/>
    </source>
</evidence>
<comment type="function">
    <text evidence="1">Potential calcium sensor.</text>
</comment>
<dbReference type="SUPFAM" id="SSF47473">
    <property type="entry name" value="EF-hand"/>
    <property type="match status" value="1"/>
</dbReference>
<sequence length="145" mass="16404">MSLKGGAGSSREELKKIFDKFDKNGDGRICCDELRAIFLELGSETTSEEVKTIMAEFDKDGDGRIDLDEFAEVLNGGSTKDLRDAFDLYDLDKNGRISAKELHEVLKRLGQKCSLKDCEKMIRSVDADGDRHVNFEEFKKMMKKP</sequence>
<feature type="domain" description="EF-hand" evidence="5">
    <location>
        <begin position="77"/>
        <end position="112"/>
    </location>
</feature>
<dbReference type="FunFam" id="1.10.238.10:FF:000089">
    <property type="entry name" value="calmodulin-like protein 3"/>
    <property type="match status" value="1"/>
</dbReference>
<keyword evidence="2" id="KW-0479">Metal-binding</keyword>
<dbReference type="SMART" id="SM00054">
    <property type="entry name" value="EFh"/>
    <property type="match status" value="4"/>
</dbReference>
<dbReference type="Pfam" id="PF13499">
    <property type="entry name" value="EF-hand_7"/>
    <property type="match status" value="2"/>
</dbReference>
<dbReference type="STRING" id="74649.A0A2P6RGR3"/>
<dbReference type="FunFam" id="1.10.238.10:FF:000003">
    <property type="entry name" value="Calmodulin A"/>
    <property type="match status" value="1"/>
</dbReference>
<evidence type="ECO:0000313" key="6">
    <source>
        <dbReference type="EMBL" id="PRQ45614.1"/>
    </source>
</evidence>
<dbReference type="Gene3D" id="1.10.238.10">
    <property type="entry name" value="EF-hand"/>
    <property type="match status" value="2"/>
</dbReference>
<gene>
    <name evidence="6" type="ORF">RchiOBHm_Chr3g0493331</name>
</gene>
<dbReference type="Proteomes" id="UP000238479">
    <property type="component" value="Chromosome 3"/>
</dbReference>
<reference evidence="6 7" key="1">
    <citation type="journal article" date="2018" name="Nat. Genet.">
        <title>The Rosa genome provides new insights in the design of modern roses.</title>
        <authorList>
            <person name="Bendahmane M."/>
        </authorList>
    </citation>
    <scope>NUCLEOTIDE SEQUENCE [LARGE SCALE GENOMIC DNA]</scope>
    <source>
        <strain evidence="7">cv. Old Blush</strain>
    </source>
</reference>
<dbReference type="InterPro" id="IPR011992">
    <property type="entry name" value="EF-hand-dom_pair"/>
</dbReference>
<keyword evidence="4" id="KW-0106">Calcium</keyword>
<dbReference type="InterPro" id="IPR002048">
    <property type="entry name" value="EF_hand_dom"/>
</dbReference>
<dbReference type="OrthoDB" id="26525at2759"/>
<name>A0A2P6RGR3_ROSCH</name>
<feature type="domain" description="EF-hand" evidence="5">
    <location>
        <begin position="113"/>
        <end position="145"/>
    </location>
</feature>
<proteinExistence type="predicted"/>
<dbReference type="EMBL" id="PDCK01000041">
    <property type="protein sequence ID" value="PRQ45614.1"/>
    <property type="molecule type" value="Genomic_DNA"/>
</dbReference>
<evidence type="ECO:0000259" key="5">
    <source>
        <dbReference type="PROSITE" id="PS50222"/>
    </source>
</evidence>
<dbReference type="OMA" id="CSVHDCS"/>
<keyword evidence="7" id="KW-1185">Reference proteome</keyword>
<comment type="caution">
    <text evidence="6">The sequence shown here is derived from an EMBL/GenBank/DDBJ whole genome shotgun (WGS) entry which is preliminary data.</text>
</comment>
<evidence type="ECO:0000256" key="3">
    <source>
        <dbReference type="ARBA" id="ARBA00022737"/>
    </source>
</evidence>
<feature type="domain" description="EF-hand" evidence="5">
    <location>
        <begin position="9"/>
        <end position="44"/>
    </location>
</feature>
<dbReference type="InterPro" id="IPR018247">
    <property type="entry name" value="EF_Hand_1_Ca_BS"/>
</dbReference>
<evidence type="ECO:0000256" key="4">
    <source>
        <dbReference type="ARBA" id="ARBA00022837"/>
    </source>
</evidence>
<evidence type="ECO:0000256" key="1">
    <source>
        <dbReference type="ARBA" id="ARBA00003291"/>
    </source>
</evidence>
<keyword evidence="3" id="KW-0677">Repeat</keyword>
<dbReference type="GO" id="GO:0005509">
    <property type="term" value="F:calcium ion binding"/>
    <property type="evidence" value="ECO:0007669"/>
    <property type="project" value="InterPro"/>
</dbReference>
<feature type="domain" description="EF-hand" evidence="5">
    <location>
        <begin position="45"/>
        <end position="74"/>
    </location>
</feature>
<accession>A0A2P6RGR3</accession>
<dbReference type="Gramene" id="PRQ45614">
    <property type="protein sequence ID" value="PRQ45614"/>
    <property type="gene ID" value="RchiOBHm_Chr3g0493331"/>
</dbReference>
<evidence type="ECO:0000256" key="2">
    <source>
        <dbReference type="ARBA" id="ARBA00022723"/>
    </source>
</evidence>
<dbReference type="PROSITE" id="PS50222">
    <property type="entry name" value="EF_HAND_2"/>
    <property type="match status" value="4"/>
</dbReference>